<accession>A7HJ45</accession>
<evidence type="ECO:0000256" key="2">
    <source>
        <dbReference type="ARBA" id="ARBA00011245"/>
    </source>
</evidence>
<keyword evidence="7" id="KW-1015">Disulfide bond</keyword>
<dbReference type="EC" id="1.11.1.24" evidence="3"/>
<name>A7HJ45_FERNB</name>
<evidence type="ECO:0000256" key="5">
    <source>
        <dbReference type="ARBA" id="ARBA00022862"/>
    </source>
</evidence>
<reference evidence="13 14" key="2">
    <citation type="journal article" date="2009" name="Proc. Natl. Acad. Sci. U.S.A.">
        <title>On the chimeric nature, thermophilic origin, and phylogenetic placement of the Thermotogales.</title>
        <authorList>
            <person name="Zhaxybayeva O."/>
            <person name="Swithers K.S."/>
            <person name="Lapierre P."/>
            <person name="Fournier G.P."/>
            <person name="Bickhart D.M."/>
            <person name="DeBoy R.T."/>
            <person name="Nelson K.E."/>
            <person name="Nesbo C.L."/>
            <person name="Doolittle W.F."/>
            <person name="Gogarten J.P."/>
            <person name="Noll K.M."/>
        </authorList>
    </citation>
    <scope>NUCLEOTIDE SEQUENCE [LARGE SCALE GENOMIC DNA]</scope>
    <source>
        <strain evidence="14">ATCC 35602 / DSM 5306 / Rt17-B1</strain>
    </source>
</reference>
<comment type="function">
    <text evidence="1">Thiol-specific peroxidase that catalyzes the reduction of hydrogen peroxide and organic hydroperoxides to water and alcohols, respectively. Plays a role in cell protection against oxidative stress by detoxifying peroxides and as sensor of hydrogen peroxide-mediated signaling events.</text>
</comment>
<dbReference type="SUPFAM" id="SSF55469">
    <property type="entry name" value="FMN-dependent nitroreductase-like"/>
    <property type="match status" value="1"/>
</dbReference>
<dbReference type="Gene3D" id="3.40.109.10">
    <property type="entry name" value="NADH Oxidase"/>
    <property type="match status" value="1"/>
</dbReference>
<dbReference type="InterPro" id="IPR000866">
    <property type="entry name" value="AhpC/TSA"/>
</dbReference>
<evidence type="ECO:0000259" key="12">
    <source>
        <dbReference type="PROSITE" id="PS51352"/>
    </source>
</evidence>
<dbReference type="CDD" id="cd03017">
    <property type="entry name" value="PRX_BCP"/>
    <property type="match status" value="1"/>
</dbReference>
<evidence type="ECO:0000256" key="6">
    <source>
        <dbReference type="ARBA" id="ARBA00023002"/>
    </source>
</evidence>
<dbReference type="RefSeq" id="WP_011993251.1">
    <property type="nucleotide sequence ID" value="NC_009718.1"/>
</dbReference>
<comment type="similarity">
    <text evidence="10">Belongs to the peroxiredoxin family. BCP/PrxQ subfamily.</text>
</comment>
<proteinExistence type="inferred from homology"/>
<dbReference type="KEGG" id="fno:Fnod_0057"/>
<evidence type="ECO:0000313" key="13">
    <source>
        <dbReference type="EMBL" id="ABS59928.1"/>
    </source>
</evidence>
<sequence>MSNMVKVDSNYKTVPEFVLKDEDGNEFSSVNLLGKYTVVYFYPKADTPGCTMEGIDFTHLIDEFEGNVIGISPDSCNAISKFKSKRGLKVKLLSDPDKKVAEQFGVVKDGKLIRSTFIIDPWGRIRREWIKVSVQGHAKEVLEEYKKLVEEDKKISDNIKVRRAFRGIRPLPLSDEDLKKLVEAAHLAPSCMNKQPWRFVIVRTQEKLQQIHSALSEGNYWMKHAPALIVVYTKNDFGCQLSDGRNYALFDTGMAVGFLLAQATQMGLVAHPVAGYDPLKVKEILGIDGIVITIIAVGYWGNFEMLNEKHTQAEQSERNRQPLENILKII</sequence>
<dbReference type="CDD" id="cd02138">
    <property type="entry name" value="TdsD-like"/>
    <property type="match status" value="1"/>
</dbReference>
<comment type="catalytic activity">
    <reaction evidence="11">
        <text>a hydroperoxide + [thioredoxin]-dithiol = an alcohol + [thioredoxin]-disulfide + H2O</text>
        <dbReference type="Rhea" id="RHEA:62620"/>
        <dbReference type="Rhea" id="RHEA-COMP:10698"/>
        <dbReference type="Rhea" id="RHEA-COMP:10700"/>
        <dbReference type="ChEBI" id="CHEBI:15377"/>
        <dbReference type="ChEBI" id="CHEBI:29950"/>
        <dbReference type="ChEBI" id="CHEBI:30879"/>
        <dbReference type="ChEBI" id="CHEBI:35924"/>
        <dbReference type="ChEBI" id="CHEBI:50058"/>
        <dbReference type="EC" id="1.11.1.24"/>
    </reaction>
</comment>
<feature type="domain" description="Thioredoxin" evidence="12">
    <location>
        <begin position="8"/>
        <end position="150"/>
    </location>
</feature>
<dbReference type="eggNOG" id="COG1225">
    <property type="taxonomic scope" value="Bacteria"/>
</dbReference>
<evidence type="ECO:0000256" key="11">
    <source>
        <dbReference type="ARBA" id="ARBA00049091"/>
    </source>
</evidence>
<keyword evidence="6" id="KW-0560">Oxidoreductase</keyword>
<comment type="subunit">
    <text evidence="2">Monomer.</text>
</comment>
<dbReference type="PANTHER" id="PTHR23026:SF100">
    <property type="entry name" value="NITROREDUCTASE"/>
    <property type="match status" value="1"/>
</dbReference>
<dbReference type="FunFam" id="3.40.30.10:FF:000007">
    <property type="entry name" value="Thioredoxin-dependent thiol peroxidase"/>
    <property type="match status" value="1"/>
</dbReference>
<keyword evidence="5" id="KW-0049">Antioxidant</keyword>
<keyword evidence="8" id="KW-0676">Redox-active center</keyword>
<reference evidence="13 14" key="1">
    <citation type="submission" date="2007-07" db="EMBL/GenBank/DDBJ databases">
        <title>Complete sequence of Fervidobacterium nodosum Rt17-B1.</title>
        <authorList>
            <consortium name="US DOE Joint Genome Institute"/>
            <person name="Copeland A."/>
            <person name="Lucas S."/>
            <person name="Lapidus A."/>
            <person name="Barry K."/>
            <person name="Glavina del Rio T."/>
            <person name="Dalin E."/>
            <person name="Tice H."/>
            <person name="Pitluck S."/>
            <person name="Saunders E."/>
            <person name="Brettin T."/>
            <person name="Bruce D."/>
            <person name="Detter J.C."/>
            <person name="Han C."/>
            <person name="Schmutz J."/>
            <person name="Larimer F."/>
            <person name="Land M."/>
            <person name="Hauser L."/>
            <person name="Kyrpides N."/>
            <person name="Mikhailova N."/>
            <person name="Nelson K."/>
            <person name="Gogarten J.P."/>
            <person name="Noll K."/>
            <person name="Richardson P."/>
        </authorList>
    </citation>
    <scope>NUCLEOTIDE SEQUENCE [LARGE SCALE GENOMIC DNA]</scope>
    <source>
        <strain evidence="14">ATCC 35602 / DSM 5306 / Rt17-B1</strain>
    </source>
</reference>
<dbReference type="GO" id="GO:0140824">
    <property type="term" value="F:thioredoxin-dependent peroxiredoxin activity"/>
    <property type="evidence" value="ECO:0007669"/>
    <property type="project" value="UniProtKB-EC"/>
</dbReference>
<dbReference type="STRING" id="381764.Fnod_0057"/>
<evidence type="ECO:0000256" key="8">
    <source>
        <dbReference type="ARBA" id="ARBA00023284"/>
    </source>
</evidence>
<dbReference type="InterPro" id="IPR000415">
    <property type="entry name" value="Nitroreductase-like"/>
</dbReference>
<dbReference type="InterPro" id="IPR050627">
    <property type="entry name" value="Nitroreductase/BluB"/>
</dbReference>
<dbReference type="InterPro" id="IPR013766">
    <property type="entry name" value="Thioredoxin_domain"/>
</dbReference>
<dbReference type="SUPFAM" id="SSF52833">
    <property type="entry name" value="Thioredoxin-like"/>
    <property type="match status" value="1"/>
</dbReference>
<dbReference type="eggNOG" id="COG0778">
    <property type="taxonomic scope" value="Bacteria"/>
</dbReference>
<keyword evidence="14" id="KW-1185">Reference proteome</keyword>
<dbReference type="AlphaFoldDB" id="A7HJ45"/>
<protein>
    <recommendedName>
        <fullName evidence="3">thioredoxin-dependent peroxiredoxin</fullName>
        <ecNumber evidence="3">1.11.1.24</ecNumber>
    </recommendedName>
    <alternativeName>
        <fullName evidence="9">Thioredoxin peroxidase</fullName>
    </alternativeName>
</protein>
<dbReference type="EMBL" id="CP000771">
    <property type="protein sequence ID" value="ABS59928.1"/>
    <property type="molecule type" value="Genomic_DNA"/>
</dbReference>
<evidence type="ECO:0000256" key="7">
    <source>
        <dbReference type="ARBA" id="ARBA00023157"/>
    </source>
</evidence>
<dbReference type="Gene3D" id="3.40.30.10">
    <property type="entry name" value="Glutaredoxin"/>
    <property type="match status" value="1"/>
</dbReference>
<dbReference type="PROSITE" id="PS51352">
    <property type="entry name" value="THIOREDOXIN_2"/>
    <property type="match status" value="1"/>
</dbReference>
<evidence type="ECO:0000256" key="10">
    <source>
        <dbReference type="ARBA" id="ARBA00038489"/>
    </source>
</evidence>
<evidence type="ECO:0000256" key="9">
    <source>
        <dbReference type="ARBA" id="ARBA00032824"/>
    </source>
</evidence>
<evidence type="ECO:0000313" key="14">
    <source>
        <dbReference type="Proteomes" id="UP000002415"/>
    </source>
</evidence>
<dbReference type="Pfam" id="PF00578">
    <property type="entry name" value="AhpC-TSA"/>
    <property type="match status" value="1"/>
</dbReference>
<evidence type="ECO:0000256" key="3">
    <source>
        <dbReference type="ARBA" id="ARBA00013017"/>
    </source>
</evidence>
<evidence type="ECO:0000256" key="4">
    <source>
        <dbReference type="ARBA" id="ARBA00022559"/>
    </source>
</evidence>
<keyword evidence="4" id="KW-0575">Peroxidase</keyword>
<dbReference type="InterPro" id="IPR036249">
    <property type="entry name" value="Thioredoxin-like_sf"/>
</dbReference>
<dbReference type="InterPro" id="IPR029479">
    <property type="entry name" value="Nitroreductase"/>
</dbReference>
<dbReference type="Pfam" id="PF00881">
    <property type="entry name" value="Nitroreductase"/>
    <property type="match status" value="2"/>
</dbReference>
<dbReference type="HOGENOM" id="CLU_841319_0_0_0"/>
<evidence type="ECO:0000256" key="1">
    <source>
        <dbReference type="ARBA" id="ARBA00003330"/>
    </source>
</evidence>
<organism evidence="13 14">
    <name type="scientific">Fervidobacterium nodosum (strain ATCC 35602 / DSM 5306 / Rt17-B1)</name>
    <dbReference type="NCBI Taxonomy" id="381764"/>
    <lineage>
        <taxon>Bacteria</taxon>
        <taxon>Thermotogati</taxon>
        <taxon>Thermotogota</taxon>
        <taxon>Thermotogae</taxon>
        <taxon>Thermotogales</taxon>
        <taxon>Fervidobacteriaceae</taxon>
        <taxon>Fervidobacterium</taxon>
    </lineage>
</organism>
<dbReference type="PANTHER" id="PTHR23026">
    <property type="entry name" value="NADPH NITROREDUCTASE"/>
    <property type="match status" value="1"/>
</dbReference>
<dbReference type="Proteomes" id="UP000002415">
    <property type="component" value="Chromosome"/>
</dbReference>
<gene>
    <name evidence="13" type="ordered locus">Fnod_0057</name>
</gene>